<dbReference type="RefSeq" id="WP_134509536.1">
    <property type="nucleotide sequence ID" value="NZ_SOFM01000030.1"/>
</dbReference>
<dbReference type="Proteomes" id="UP000297643">
    <property type="component" value="Unassembled WGS sequence"/>
</dbReference>
<accession>A0A4R8W628</accession>
<feature type="compositionally biased region" description="Basic and acidic residues" evidence="1">
    <location>
        <begin position="165"/>
        <end position="180"/>
    </location>
</feature>
<protein>
    <submittedName>
        <fullName evidence="2">Uncharacterized protein</fullName>
    </submittedName>
</protein>
<gene>
    <name evidence="2" type="ORF">E3O32_11215</name>
</gene>
<dbReference type="AlphaFoldDB" id="A0A4R8W628"/>
<organism evidence="2 3">
    <name type="scientific">Cryobacterium mannosilyticum</name>
    <dbReference type="NCBI Taxonomy" id="1259190"/>
    <lineage>
        <taxon>Bacteria</taxon>
        <taxon>Bacillati</taxon>
        <taxon>Actinomycetota</taxon>
        <taxon>Actinomycetes</taxon>
        <taxon>Micrococcales</taxon>
        <taxon>Microbacteriaceae</taxon>
        <taxon>Cryobacterium</taxon>
    </lineage>
</organism>
<evidence type="ECO:0000313" key="3">
    <source>
        <dbReference type="Proteomes" id="UP000297643"/>
    </source>
</evidence>
<comment type="caution">
    <text evidence="2">The sequence shown here is derived from an EMBL/GenBank/DDBJ whole genome shotgun (WGS) entry which is preliminary data.</text>
</comment>
<feature type="region of interest" description="Disordered" evidence="1">
    <location>
        <begin position="102"/>
        <end position="195"/>
    </location>
</feature>
<sequence length="242" mass="25768">MHLLLPAGAKRRTHARVVWPYDNFRDDEVVESDDYLVTSRLRTLVDLVRATPFASAVTTLDAGLRAPYLLPDGERSETIAQEELQEAVARLGGMPAPILQVAYPIPGGGEDRVEGPGGSTPGPESGNGAPAPGRSGEPDETPNSAHRRRAEAGTVTSRGHSALCGRDRPVRRSVSTEKADLGGWGTRTVGAEGAGPERWRTAAASGSLGRLSARRNPGLRLRHMHNPPVAEILQPFSPKEVG</sequence>
<evidence type="ECO:0000256" key="1">
    <source>
        <dbReference type="SAM" id="MobiDB-lite"/>
    </source>
</evidence>
<reference evidence="2 3" key="1">
    <citation type="submission" date="2019-03" db="EMBL/GenBank/DDBJ databases">
        <title>Genomics of glacier-inhabiting Cryobacterium strains.</title>
        <authorList>
            <person name="Liu Q."/>
            <person name="Xin Y.-H."/>
        </authorList>
    </citation>
    <scope>NUCLEOTIDE SEQUENCE [LARGE SCALE GENOMIC DNA]</scope>
    <source>
        <strain evidence="2 3">RHLT2-21</strain>
    </source>
</reference>
<dbReference type="EMBL" id="SOFM01000030">
    <property type="protein sequence ID" value="TFC02872.1"/>
    <property type="molecule type" value="Genomic_DNA"/>
</dbReference>
<keyword evidence="3" id="KW-1185">Reference proteome</keyword>
<name>A0A4R8W628_9MICO</name>
<evidence type="ECO:0000313" key="2">
    <source>
        <dbReference type="EMBL" id="TFC02872.1"/>
    </source>
</evidence>
<proteinExistence type="predicted"/>